<geneLocation type="plasmid" evidence="1 2">
    <name>pRgalR602b</name>
</geneLocation>
<sequence length="177" mass="20580">MAREPSEDLRRLETRPMLVLRGRMRQNRPMTQHLVDLFNSRLEAYNALLDAKIAATSVGADRRAFASKKFEPIVVGEVSEDELRRRLRMQRLRLGSVLKARAVELLRYIEPGELLLGRYTREFPETQVSSACLRWYISRINEEARDLGLAETGLPQYRPRSRDTAYSKVKQPWPGEH</sequence>
<keyword evidence="1" id="KW-0614">Plasmid</keyword>
<proteinExistence type="predicted"/>
<accession>A0A0B4XAM4</accession>
<gene>
    <name evidence="1" type="ORF">RGR602_PB00036</name>
</gene>
<dbReference type="KEGG" id="rga:RGR602_PB00036"/>
<protein>
    <submittedName>
        <fullName evidence="1">Uncharacterized protein</fullName>
    </submittedName>
</protein>
<evidence type="ECO:0000313" key="2">
    <source>
        <dbReference type="Proteomes" id="UP000031368"/>
    </source>
</evidence>
<dbReference type="AlphaFoldDB" id="A0A0B4XAM4"/>
<dbReference type="EMBL" id="CP006879">
    <property type="protein sequence ID" value="AJD43577.1"/>
    <property type="molecule type" value="Genomic_DNA"/>
</dbReference>
<organism evidence="1 2">
    <name type="scientific">Rhizobium gallicum bv. gallicum R602sp</name>
    <dbReference type="NCBI Taxonomy" id="1041138"/>
    <lineage>
        <taxon>Bacteria</taxon>
        <taxon>Pseudomonadati</taxon>
        <taxon>Pseudomonadota</taxon>
        <taxon>Alphaproteobacteria</taxon>
        <taxon>Hyphomicrobiales</taxon>
        <taxon>Rhizobiaceae</taxon>
        <taxon>Rhizobium/Agrobacterium group</taxon>
        <taxon>Rhizobium</taxon>
    </lineage>
</organism>
<name>A0A0B4XAM4_9HYPH</name>
<reference evidence="1 2" key="1">
    <citation type="submission" date="2013-11" db="EMBL/GenBank/DDBJ databases">
        <title>Complete genome sequence of Rhizobium gallicum bv. gallicum R602.</title>
        <authorList>
            <person name="Bustos P."/>
            <person name="Santamaria R.I."/>
            <person name="Lozano L."/>
            <person name="Acosta J.L."/>
            <person name="Ormeno-Orrillo E."/>
            <person name="Rogel M.A."/>
            <person name="Romero D."/>
            <person name="Cevallos M.A."/>
            <person name="Martinez-Romero E."/>
            <person name="Gonzalez V."/>
        </authorList>
    </citation>
    <scope>NUCLEOTIDE SEQUENCE [LARGE SCALE GENOMIC DNA]</scope>
    <source>
        <strain evidence="1 2">R602</strain>
        <plasmid evidence="1 2">pRgalR602b</plasmid>
    </source>
</reference>
<evidence type="ECO:0000313" key="1">
    <source>
        <dbReference type="EMBL" id="AJD43577.1"/>
    </source>
</evidence>
<dbReference type="Proteomes" id="UP000031368">
    <property type="component" value="Plasmid pRgalR602b"/>
</dbReference>
<keyword evidence="2" id="KW-1185">Reference proteome</keyword>
<dbReference type="HOGENOM" id="CLU_1516714_0_0_5"/>